<dbReference type="GO" id="GO:0008080">
    <property type="term" value="F:N-acetyltransferase activity"/>
    <property type="evidence" value="ECO:0007669"/>
    <property type="project" value="TreeGrafter"/>
</dbReference>
<dbReference type="EMBL" id="MQWA01000001">
    <property type="protein sequence ID" value="PQJ27303.1"/>
    <property type="molecule type" value="Genomic_DNA"/>
</dbReference>
<dbReference type="Proteomes" id="UP000239907">
    <property type="component" value="Unassembled WGS sequence"/>
</dbReference>
<keyword evidence="5" id="KW-1185">Reference proteome</keyword>
<dbReference type="InterPro" id="IPR000182">
    <property type="entry name" value="GNAT_dom"/>
</dbReference>
<evidence type="ECO:0000313" key="4">
    <source>
        <dbReference type="EMBL" id="PQJ27303.1"/>
    </source>
</evidence>
<gene>
    <name evidence="4" type="ORF">BSZ32_01535</name>
</gene>
<evidence type="ECO:0000313" key="5">
    <source>
        <dbReference type="Proteomes" id="UP000239907"/>
    </source>
</evidence>
<evidence type="ECO:0000256" key="2">
    <source>
        <dbReference type="ARBA" id="ARBA00023315"/>
    </source>
</evidence>
<dbReference type="AlphaFoldDB" id="A0A2S7TZA1"/>
<keyword evidence="1 4" id="KW-0808">Transferase</keyword>
<dbReference type="PANTHER" id="PTHR10545">
    <property type="entry name" value="DIAMINE N-ACETYLTRANSFERASE"/>
    <property type="match status" value="1"/>
</dbReference>
<dbReference type="RefSeq" id="WP_206018689.1">
    <property type="nucleotide sequence ID" value="NZ_MQWA01000001.1"/>
</dbReference>
<keyword evidence="2" id="KW-0012">Acyltransferase</keyword>
<name>A0A2S7TZA1_9BACT</name>
<dbReference type="InterPro" id="IPR051016">
    <property type="entry name" value="Diverse_Substrate_AcTransf"/>
</dbReference>
<organism evidence="4 5">
    <name type="scientific">Rubritalea profundi</name>
    <dbReference type="NCBI Taxonomy" id="1658618"/>
    <lineage>
        <taxon>Bacteria</taxon>
        <taxon>Pseudomonadati</taxon>
        <taxon>Verrucomicrobiota</taxon>
        <taxon>Verrucomicrobiia</taxon>
        <taxon>Verrucomicrobiales</taxon>
        <taxon>Rubritaleaceae</taxon>
        <taxon>Rubritalea</taxon>
    </lineage>
</organism>
<sequence>MSESNTITPSIQSSDAPRVETATIEDLDQITELVMELFELQDDFDVDREIQQRGLRLILEQPARGRIFVLRNDHNIFGMVNLLFTISTARGGMVILLEDFIIHPTHRGQGYGSILVDHVKQFANTKDFSRITLLTDKISADSQKFFQKLGFNYSSMIPMRLNLD</sequence>
<dbReference type="CDD" id="cd04301">
    <property type="entry name" value="NAT_SF"/>
    <property type="match status" value="1"/>
</dbReference>
<dbReference type="Gene3D" id="3.40.630.30">
    <property type="match status" value="1"/>
</dbReference>
<evidence type="ECO:0000256" key="1">
    <source>
        <dbReference type="ARBA" id="ARBA00022679"/>
    </source>
</evidence>
<protein>
    <submittedName>
        <fullName evidence="4">GNAT family N-acetyltransferase</fullName>
    </submittedName>
</protein>
<dbReference type="Pfam" id="PF00583">
    <property type="entry name" value="Acetyltransf_1"/>
    <property type="match status" value="1"/>
</dbReference>
<dbReference type="PROSITE" id="PS51186">
    <property type="entry name" value="GNAT"/>
    <property type="match status" value="1"/>
</dbReference>
<proteinExistence type="predicted"/>
<comment type="caution">
    <text evidence="4">The sequence shown here is derived from an EMBL/GenBank/DDBJ whole genome shotgun (WGS) entry which is preliminary data.</text>
</comment>
<reference evidence="4 5" key="1">
    <citation type="submission" date="2016-12" db="EMBL/GenBank/DDBJ databases">
        <title>Study of bacterial adaptation to deep sea.</title>
        <authorList>
            <person name="Song J."/>
            <person name="Yoshizawa S."/>
            <person name="Kogure K."/>
        </authorList>
    </citation>
    <scope>NUCLEOTIDE SEQUENCE [LARGE SCALE GENOMIC DNA]</scope>
    <source>
        <strain evidence="4 5">SAORIC-165</strain>
    </source>
</reference>
<dbReference type="InterPro" id="IPR016181">
    <property type="entry name" value="Acyl_CoA_acyltransferase"/>
</dbReference>
<feature type="domain" description="N-acetyltransferase" evidence="3">
    <location>
        <begin position="17"/>
        <end position="164"/>
    </location>
</feature>
<dbReference type="SUPFAM" id="SSF55729">
    <property type="entry name" value="Acyl-CoA N-acyltransferases (Nat)"/>
    <property type="match status" value="1"/>
</dbReference>
<dbReference type="PANTHER" id="PTHR10545:SF29">
    <property type="entry name" value="GH14572P-RELATED"/>
    <property type="match status" value="1"/>
</dbReference>
<accession>A0A2S7TZA1</accession>
<evidence type="ECO:0000259" key="3">
    <source>
        <dbReference type="PROSITE" id="PS51186"/>
    </source>
</evidence>